<proteinExistence type="predicted"/>
<dbReference type="EMBL" id="REFJ01000007">
    <property type="protein sequence ID" value="RMA77662.1"/>
    <property type="molecule type" value="Genomic_DNA"/>
</dbReference>
<evidence type="ECO:0000313" key="1">
    <source>
        <dbReference type="EMBL" id="RMA77662.1"/>
    </source>
</evidence>
<evidence type="ECO:0000313" key="2">
    <source>
        <dbReference type="Proteomes" id="UP000267187"/>
    </source>
</evidence>
<dbReference type="AlphaFoldDB" id="A0A3M0AEP7"/>
<comment type="caution">
    <text evidence="1">The sequence shown here is derived from an EMBL/GenBank/DDBJ whole genome shotgun (WGS) entry which is preliminary data.</text>
</comment>
<sequence length="353" mass="37675">MLHRTPFTVFVILLTCWPVWVWAQSDKDHFTALLEIQDVDFGDWDGVDIAEGTVIPIADEGFCFIFSTKKETEYFRVNYALSVEQKSNGTPYTLLGANGANLPVRFNLSKKTGNTTNTPNAVPLLPGDAPASNFSEPVATKNNELNASTQFASQTAACTANTFDFSIQILGSDIAALGVNALSAFTGTFDLVADPTEYNGAGKTDPTEFTVSITISSSVYLSQLPTSIDLNTQTSANFCIWSFASDDVNITLSGVQAAPIGGLYNFGLIETAGGTPAQTIGYNVDLTDLRQTDTRTQVGNGIAETNMSSVGASEYNCTGANGLNYQLDFDLEDASGKRAGAYKDTLTVSIQAI</sequence>
<protein>
    <submittedName>
        <fullName evidence="1">Uncharacterized protein</fullName>
    </submittedName>
</protein>
<dbReference type="RefSeq" id="WP_121877781.1">
    <property type="nucleotide sequence ID" value="NZ_REFJ01000007.1"/>
</dbReference>
<name>A0A3M0AEP7_9GAMM</name>
<gene>
    <name evidence="1" type="ORF">DFR27_2482</name>
</gene>
<reference evidence="1 2" key="1">
    <citation type="submission" date="2018-10" db="EMBL/GenBank/DDBJ databases">
        <title>Genomic Encyclopedia of Type Strains, Phase IV (KMG-IV): sequencing the most valuable type-strain genomes for metagenomic binning, comparative biology and taxonomic classification.</title>
        <authorList>
            <person name="Goeker M."/>
        </authorList>
    </citation>
    <scope>NUCLEOTIDE SEQUENCE [LARGE SCALE GENOMIC DNA]</scope>
    <source>
        <strain evidence="1 2">DSM 25080</strain>
    </source>
</reference>
<dbReference type="Proteomes" id="UP000267187">
    <property type="component" value="Unassembled WGS sequence"/>
</dbReference>
<keyword evidence="2" id="KW-1185">Reference proteome</keyword>
<organism evidence="1 2">
    <name type="scientific">Umboniibacter marinipuniceus</name>
    <dbReference type="NCBI Taxonomy" id="569599"/>
    <lineage>
        <taxon>Bacteria</taxon>
        <taxon>Pseudomonadati</taxon>
        <taxon>Pseudomonadota</taxon>
        <taxon>Gammaproteobacteria</taxon>
        <taxon>Cellvibrionales</taxon>
        <taxon>Cellvibrionaceae</taxon>
        <taxon>Umboniibacter</taxon>
    </lineage>
</organism>
<accession>A0A3M0AEP7</accession>